<sequence>MPVYKDLNAKKNPWYFEINYSEGGKYKKKKKRGFKTKKEAEAAMFEVQNQLNKGTYIEPSKMLYSSFMEDWLKDKQTKVKKRTLETYSGLVNNHIIPSLGEIELSKLTPRHIQNLYNSLFESGRLSDENIQKVHTIINDSLNKAVSWEMIPKNVASVVDRPKARKKEMEVWEVEEAHTFLKSSEKDRYYIAFLLALTTGMRQGEILGLRWKDVNLENGIISITQTLSHDGKELQIGAKTNSGNRTIAIDAETVKEMRKVEKRYKAEKLKADPGMYEDNGLVICTIVGTPVTPRNLMRSFYRLIEKAQVKKIRFHDLRHSHATMLLKANVNPKVVVERMGWSDMKMIDRYAHVLPNIQKETAETFGKVFFENKEAK</sequence>
<proteinExistence type="inferred from homology"/>
<evidence type="ECO:0000256" key="1">
    <source>
        <dbReference type="ARBA" id="ARBA00008857"/>
    </source>
</evidence>
<comment type="similarity">
    <text evidence="1">Belongs to the 'phage' integrase family.</text>
</comment>
<evidence type="ECO:0000256" key="3">
    <source>
        <dbReference type="ARBA" id="ARBA00023125"/>
    </source>
</evidence>
<dbReference type="InterPro" id="IPR013762">
    <property type="entry name" value="Integrase-like_cat_sf"/>
</dbReference>
<dbReference type="SUPFAM" id="SSF56349">
    <property type="entry name" value="DNA breaking-rejoining enzymes"/>
    <property type="match status" value="1"/>
</dbReference>
<dbReference type="Pfam" id="PF14659">
    <property type="entry name" value="Phage_int_SAM_3"/>
    <property type="match status" value="1"/>
</dbReference>
<feature type="domain" description="Tyr recombinase" evidence="6">
    <location>
        <begin position="166"/>
        <end position="362"/>
    </location>
</feature>
<evidence type="ECO:0000259" key="7">
    <source>
        <dbReference type="PROSITE" id="PS51900"/>
    </source>
</evidence>
<protein>
    <submittedName>
        <fullName evidence="8">Site-specific integrase</fullName>
    </submittedName>
</protein>
<dbReference type="Proteomes" id="UP001067708">
    <property type="component" value="Unassembled WGS sequence"/>
</dbReference>
<dbReference type="Pfam" id="PF00589">
    <property type="entry name" value="Phage_integrase"/>
    <property type="match status" value="1"/>
</dbReference>
<dbReference type="InterPro" id="IPR011010">
    <property type="entry name" value="DNA_brk_join_enz"/>
</dbReference>
<dbReference type="PANTHER" id="PTHR30349:SF64">
    <property type="entry name" value="PROPHAGE INTEGRASE INTD-RELATED"/>
    <property type="match status" value="1"/>
</dbReference>
<dbReference type="Gene3D" id="1.10.443.10">
    <property type="entry name" value="Intergrase catalytic core"/>
    <property type="match status" value="1"/>
</dbReference>
<dbReference type="CDD" id="cd01189">
    <property type="entry name" value="INT_ICEBs1_C_like"/>
    <property type="match status" value="1"/>
</dbReference>
<dbReference type="PROSITE" id="PS51900">
    <property type="entry name" value="CB"/>
    <property type="match status" value="1"/>
</dbReference>
<evidence type="ECO:0000256" key="2">
    <source>
        <dbReference type="ARBA" id="ARBA00022908"/>
    </source>
</evidence>
<comment type="caution">
    <text evidence="8">The sequence shown here is derived from an EMBL/GenBank/DDBJ whole genome shotgun (WGS) entry which is preliminary data.</text>
</comment>
<evidence type="ECO:0000259" key="6">
    <source>
        <dbReference type="PROSITE" id="PS51898"/>
    </source>
</evidence>
<dbReference type="InterPro" id="IPR044068">
    <property type="entry name" value="CB"/>
</dbReference>
<reference evidence="8" key="1">
    <citation type="submission" date="2022-09" db="EMBL/GenBank/DDBJ databases">
        <title>Genome analysis and characterization of larvicidal activity of Brevibacillus strains.</title>
        <authorList>
            <person name="Patrusheva E.V."/>
            <person name="Izotova A.O."/>
            <person name="Toshchakov S.V."/>
            <person name="Sineoky S.P."/>
        </authorList>
    </citation>
    <scope>NUCLEOTIDE SEQUENCE</scope>
    <source>
        <strain evidence="8">VKPM_B-13244</strain>
    </source>
</reference>
<keyword evidence="9" id="KW-1185">Reference proteome</keyword>
<keyword evidence="4" id="KW-0233">DNA recombination</keyword>
<keyword evidence="3 5" id="KW-0238">DNA-binding</keyword>
<dbReference type="Gene3D" id="1.10.150.130">
    <property type="match status" value="1"/>
</dbReference>
<dbReference type="InterPro" id="IPR010998">
    <property type="entry name" value="Integrase_recombinase_N"/>
</dbReference>
<gene>
    <name evidence="8" type="ORF">O0535_13295</name>
</gene>
<feature type="domain" description="Core-binding (CB)" evidence="7">
    <location>
        <begin position="62"/>
        <end position="145"/>
    </location>
</feature>
<dbReference type="PROSITE" id="PS51898">
    <property type="entry name" value="TYR_RECOMBINASE"/>
    <property type="match status" value="1"/>
</dbReference>
<dbReference type="InterPro" id="IPR004107">
    <property type="entry name" value="Integrase_SAM-like_N"/>
</dbReference>
<dbReference type="InterPro" id="IPR002104">
    <property type="entry name" value="Integrase_catalytic"/>
</dbReference>
<dbReference type="PANTHER" id="PTHR30349">
    <property type="entry name" value="PHAGE INTEGRASE-RELATED"/>
    <property type="match status" value="1"/>
</dbReference>
<dbReference type="RefSeq" id="WP_064018548.1">
    <property type="nucleotide sequence ID" value="NZ_JAPTNG010000009.1"/>
</dbReference>
<evidence type="ECO:0000256" key="5">
    <source>
        <dbReference type="PROSITE-ProRule" id="PRU01248"/>
    </source>
</evidence>
<dbReference type="Pfam" id="PF14657">
    <property type="entry name" value="Arm-DNA-bind_4"/>
    <property type="match status" value="1"/>
</dbReference>
<dbReference type="EMBL" id="JAPTNG010000009">
    <property type="protein sequence ID" value="MCZ0831713.1"/>
    <property type="molecule type" value="Genomic_DNA"/>
</dbReference>
<organism evidence="8 9">
    <name type="scientific">Brevibacillus halotolerans</name>
    <dbReference type="NCBI Taxonomy" id="1507437"/>
    <lineage>
        <taxon>Bacteria</taxon>
        <taxon>Bacillati</taxon>
        <taxon>Bacillota</taxon>
        <taxon>Bacilli</taxon>
        <taxon>Bacillales</taxon>
        <taxon>Paenibacillaceae</taxon>
        <taxon>Brevibacillus</taxon>
    </lineage>
</organism>
<evidence type="ECO:0000313" key="8">
    <source>
        <dbReference type="EMBL" id="MCZ0831713.1"/>
    </source>
</evidence>
<name>A0ABT4HY46_9BACL</name>
<dbReference type="InterPro" id="IPR028259">
    <property type="entry name" value="AP2-like_int_N"/>
</dbReference>
<evidence type="ECO:0000256" key="4">
    <source>
        <dbReference type="ARBA" id="ARBA00023172"/>
    </source>
</evidence>
<accession>A0ABT4HY46</accession>
<keyword evidence="2" id="KW-0229">DNA integration</keyword>
<dbReference type="InterPro" id="IPR050090">
    <property type="entry name" value="Tyrosine_recombinase_XerCD"/>
</dbReference>
<evidence type="ECO:0000313" key="9">
    <source>
        <dbReference type="Proteomes" id="UP001067708"/>
    </source>
</evidence>